<evidence type="ECO:0000313" key="1">
    <source>
        <dbReference type="EMBL" id="KAG6944873.1"/>
    </source>
</evidence>
<accession>A0A8J5IIC6</accession>
<gene>
    <name evidence="1" type="ORF">JG688_00016869</name>
</gene>
<comment type="caution">
    <text evidence="1">The sequence shown here is derived from an EMBL/GenBank/DDBJ whole genome shotgun (WGS) entry which is preliminary data.</text>
</comment>
<dbReference type="EMBL" id="JAENGY010002257">
    <property type="protein sequence ID" value="KAG6944873.1"/>
    <property type="molecule type" value="Genomic_DNA"/>
</dbReference>
<reference evidence="1" key="1">
    <citation type="submission" date="2021-01" db="EMBL/GenBank/DDBJ databases">
        <title>Phytophthora aleatoria, a newly-described species from Pinus radiata is distinct from Phytophthora cactorum isolates based on comparative genomics.</title>
        <authorList>
            <person name="Mcdougal R."/>
            <person name="Panda P."/>
            <person name="Williams N."/>
            <person name="Studholme D.J."/>
        </authorList>
    </citation>
    <scope>NUCLEOTIDE SEQUENCE</scope>
    <source>
        <strain evidence="1">NZFS 4037</strain>
    </source>
</reference>
<protein>
    <submittedName>
        <fullName evidence="1">Uncharacterized protein</fullName>
    </submittedName>
</protein>
<evidence type="ECO:0000313" key="2">
    <source>
        <dbReference type="Proteomes" id="UP000709295"/>
    </source>
</evidence>
<dbReference type="Proteomes" id="UP000709295">
    <property type="component" value="Unassembled WGS sequence"/>
</dbReference>
<proteinExistence type="predicted"/>
<keyword evidence="2" id="KW-1185">Reference proteome</keyword>
<name>A0A8J5IIC6_9STRA</name>
<organism evidence="1 2">
    <name type="scientific">Phytophthora aleatoria</name>
    <dbReference type="NCBI Taxonomy" id="2496075"/>
    <lineage>
        <taxon>Eukaryota</taxon>
        <taxon>Sar</taxon>
        <taxon>Stramenopiles</taxon>
        <taxon>Oomycota</taxon>
        <taxon>Peronosporomycetes</taxon>
        <taxon>Peronosporales</taxon>
        <taxon>Peronosporaceae</taxon>
        <taxon>Phytophthora</taxon>
    </lineage>
</organism>
<dbReference type="AlphaFoldDB" id="A0A8J5IIC6"/>
<sequence>MLAIECWQTSSDDTPGRIETVRAKLIHIRWCHQLVAGFKPDLQPQHELIFHGMPRLSPPRQQRAAVSIAMLKTIFNAADMSVAQHHVLWGTAMLGFFFCLRGSEYLASQGKRHAYCIQAQYVNVQDKTGHTTDSYRAASSVLITLRGSKTDQAGASTQRRMLKSEHAPICPVELGDRSRTPPYSGSISCGRATQLPVSAHAPISKSHADFVGSESTSFLGDL</sequence>